<protein>
    <recommendedName>
        <fullName evidence="9">Protein translocase subunit SecE</fullName>
    </recommendedName>
</protein>
<dbReference type="InterPro" id="IPR005807">
    <property type="entry name" value="SecE_bac"/>
</dbReference>
<gene>
    <name evidence="9" type="primary">secE</name>
    <name evidence="10" type="ORF">SAMN06297280_0224</name>
</gene>
<proteinExistence type="inferred from homology"/>
<dbReference type="GO" id="GO:0043952">
    <property type="term" value="P:protein transport by the Sec complex"/>
    <property type="evidence" value="ECO:0007669"/>
    <property type="project" value="UniProtKB-UniRule"/>
</dbReference>
<dbReference type="GO" id="GO:0008320">
    <property type="term" value="F:protein transmembrane transporter activity"/>
    <property type="evidence" value="ECO:0007669"/>
    <property type="project" value="UniProtKB-UniRule"/>
</dbReference>
<comment type="function">
    <text evidence="9">Essential subunit of the Sec protein translocation channel SecYEG. Clamps together the 2 halves of SecY. May contact the channel plug during translocation.</text>
</comment>
<feature type="transmembrane region" description="Helical" evidence="9">
    <location>
        <begin position="92"/>
        <end position="116"/>
    </location>
</feature>
<dbReference type="NCBIfam" id="NF004372">
    <property type="entry name" value="PRK05740.1-2"/>
    <property type="match status" value="1"/>
</dbReference>
<keyword evidence="3 9" id="KW-1003">Cell membrane</keyword>
<evidence type="ECO:0000313" key="10">
    <source>
        <dbReference type="EMBL" id="SNY61049.1"/>
    </source>
</evidence>
<keyword evidence="11" id="KW-1185">Reference proteome</keyword>
<evidence type="ECO:0000256" key="9">
    <source>
        <dbReference type="HAMAP-Rule" id="MF_00422"/>
    </source>
</evidence>
<reference evidence="11" key="1">
    <citation type="submission" date="2017-09" db="EMBL/GenBank/DDBJ databases">
        <authorList>
            <person name="Varghese N."/>
            <person name="Submissions S."/>
        </authorList>
    </citation>
    <scope>NUCLEOTIDE SEQUENCE [LARGE SCALE GENOMIC DNA]</scope>
    <source>
        <strain evidence="11">CGMCC 1.12461</strain>
    </source>
</reference>
<dbReference type="OrthoDB" id="9806365at2"/>
<evidence type="ECO:0000256" key="6">
    <source>
        <dbReference type="ARBA" id="ARBA00022989"/>
    </source>
</evidence>
<keyword evidence="4 9" id="KW-0812">Transmembrane</keyword>
<sequence>MSVASENPKNGLDLVKWLLVFVILSLAVVGNYIFELGALERAIAIVVLVIIAGVVAGQTHKGRTFINFAKESRSEIRKVVWPTRQETMQTTLVVIIATIIMGLLLWGLDAILLRVVSFFTGLGI</sequence>
<dbReference type="Pfam" id="PF00584">
    <property type="entry name" value="SecE"/>
    <property type="match status" value="1"/>
</dbReference>
<feature type="transmembrane region" description="Helical" evidence="9">
    <location>
        <begin position="41"/>
        <end position="59"/>
    </location>
</feature>
<dbReference type="GO" id="GO:0009306">
    <property type="term" value="P:protein secretion"/>
    <property type="evidence" value="ECO:0007669"/>
    <property type="project" value="UniProtKB-UniRule"/>
</dbReference>
<dbReference type="AlphaFoldDB" id="A0A285JL73"/>
<accession>A0A285JL73</accession>
<keyword evidence="5 9" id="KW-0653">Protein transport</keyword>
<evidence type="ECO:0000256" key="7">
    <source>
        <dbReference type="ARBA" id="ARBA00023010"/>
    </source>
</evidence>
<keyword evidence="6 9" id="KW-1133">Transmembrane helix</keyword>
<evidence type="ECO:0000256" key="5">
    <source>
        <dbReference type="ARBA" id="ARBA00022927"/>
    </source>
</evidence>
<evidence type="ECO:0000256" key="2">
    <source>
        <dbReference type="ARBA" id="ARBA00022448"/>
    </source>
</evidence>
<dbReference type="Gene3D" id="1.20.5.1030">
    <property type="entry name" value="Preprotein translocase secy subunit"/>
    <property type="match status" value="1"/>
</dbReference>
<name>A0A285JL73_9GAMM</name>
<comment type="subunit">
    <text evidence="9">Component of the Sec protein translocase complex. Heterotrimer consisting of SecY, SecE and SecG subunits. The heterotrimers can form oligomers, although 1 heterotrimer is thought to be able to translocate proteins. Interacts with the ribosome. Interacts with SecDF, and other proteins may be involved. Interacts with SecA.</text>
</comment>
<evidence type="ECO:0000256" key="4">
    <source>
        <dbReference type="ARBA" id="ARBA00022692"/>
    </source>
</evidence>
<dbReference type="PANTHER" id="PTHR33910:SF1">
    <property type="entry name" value="PROTEIN TRANSLOCASE SUBUNIT SECE"/>
    <property type="match status" value="1"/>
</dbReference>
<dbReference type="PANTHER" id="PTHR33910">
    <property type="entry name" value="PROTEIN TRANSLOCASE SUBUNIT SECE"/>
    <property type="match status" value="1"/>
</dbReference>
<dbReference type="HAMAP" id="MF_00422">
    <property type="entry name" value="SecE"/>
    <property type="match status" value="1"/>
</dbReference>
<dbReference type="RefSeq" id="WP_097113094.1">
    <property type="nucleotide sequence ID" value="NZ_OBEB01000012.1"/>
</dbReference>
<comment type="similarity">
    <text evidence="9">Belongs to the SecE/SEC61-gamma family.</text>
</comment>
<comment type="caution">
    <text evidence="9">Lacks conserved residue(s) required for the propagation of feature annotation.</text>
</comment>
<dbReference type="GO" id="GO:0005886">
    <property type="term" value="C:plasma membrane"/>
    <property type="evidence" value="ECO:0007669"/>
    <property type="project" value="UniProtKB-UniRule"/>
</dbReference>
<evidence type="ECO:0000256" key="8">
    <source>
        <dbReference type="ARBA" id="ARBA00023136"/>
    </source>
</evidence>
<dbReference type="GO" id="GO:0006605">
    <property type="term" value="P:protein targeting"/>
    <property type="evidence" value="ECO:0007669"/>
    <property type="project" value="UniProtKB-UniRule"/>
</dbReference>
<dbReference type="InterPro" id="IPR038379">
    <property type="entry name" value="SecE_sf"/>
</dbReference>
<dbReference type="GO" id="GO:0065002">
    <property type="term" value="P:intracellular protein transmembrane transport"/>
    <property type="evidence" value="ECO:0007669"/>
    <property type="project" value="UniProtKB-UniRule"/>
</dbReference>
<dbReference type="NCBIfam" id="TIGR00964">
    <property type="entry name" value="secE_bact"/>
    <property type="match status" value="1"/>
</dbReference>
<organism evidence="10 11">
    <name type="scientific">Arsukibacterium tuosuense</name>
    <dbReference type="NCBI Taxonomy" id="1323745"/>
    <lineage>
        <taxon>Bacteria</taxon>
        <taxon>Pseudomonadati</taxon>
        <taxon>Pseudomonadota</taxon>
        <taxon>Gammaproteobacteria</taxon>
        <taxon>Chromatiales</taxon>
        <taxon>Chromatiaceae</taxon>
        <taxon>Arsukibacterium</taxon>
    </lineage>
</organism>
<dbReference type="EMBL" id="OBEB01000012">
    <property type="protein sequence ID" value="SNY61049.1"/>
    <property type="molecule type" value="Genomic_DNA"/>
</dbReference>
<dbReference type="PRINTS" id="PR01650">
    <property type="entry name" value="SECETRNLCASE"/>
</dbReference>
<evidence type="ECO:0000256" key="3">
    <source>
        <dbReference type="ARBA" id="ARBA00022475"/>
    </source>
</evidence>
<comment type="subcellular location">
    <subcellularLocation>
        <location evidence="1">Membrane</location>
    </subcellularLocation>
</comment>
<dbReference type="PROSITE" id="PS01067">
    <property type="entry name" value="SECE_SEC61G"/>
    <property type="match status" value="1"/>
</dbReference>
<dbReference type="Proteomes" id="UP000219353">
    <property type="component" value="Unassembled WGS sequence"/>
</dbReference>
<feature type="transmembrane region" description="Helical" evidence="9">
    <location>
        <begin position="14"/>
        <end position="34"/>
    </location>
</feature>
<dbReference type="InterPro" id="IPR001901">
    <property type="entry name" value="Translocase_SecE/Sec61-g"/>
</dbReference>
<evidence type="ECO:0000256" key="1">
    <source>
        <dbReference type="ARBA" id="ARBA00004370"/>
    </source>
</evidence>
<keyword evidence="8 9" id="KW-0472">Membrane</keyword>
<evidence type="ECO:0000313" key="11">
    <source>
        <dbReference type="Proteomes" id="UP000219353"/>
    </source>
</evidence>
<keyword evidence="7 9" id="KW-0811">Translocation</keyword>
<keyword evidence="2 9" id="KW-0813">Transport</keyword>